<dbReference type="PROSITE" id="PS50067">
    <property type="entry name" value="KINESIN_MOTOR_2"/>
    <property type="match status" value="1"/>
</dbReference>
<sequence>MGKTAGGSSGEAVKVVVRCRPLSSKEVADGRELAVQIDETHAGVAVTKPGSSAPGKKFTFDHTYGPSSTQMQIFEETARPIIDAALAGYNGTIFAYGQTGTGKTFTMEGVYDDNDLRGIIPNAFHHIFHHIDADKADGEKQRQYLVTASYLEIYNEEIRDLLSKSYKTKLAIKEHPDKGVYVKDLSAFVVKSVAEINKVMGAGKKNRSVGATKMNVDSSRSHSVFTITIECSQIGLDGAQHIHVGRLNLVDLAGSERQSKTGAEGDRFTEAVNINLSLSALGNVISALAEGASRGKRHIPYRDSKLTRLLQDSLGGNSKTVMIANVGPADYNYDETISTLRYANRAKNIKNKPVINEDPKDAMLRQFQEEIERLKAQLQAVADGGGPPAGTSAAAGTSDKFAGMDDAAITEMEARLAEERARMEADKSLAQEEKDKLAKKLAKREAEIAKERQARDDLAAQIAQLEEKVIVGGTNLLDEVEKQERELQQAQLEMERKAKEAERLQSMMEEKQEETVLEAQKFANLQEEVDVKTQKLKRLWSKFQAARTEITDLQEEHASDREALVAEIRRQNRELKLCRLIVNYFIPADDLDYVQSACSFDSEANDYVVRHQDYTGNNIERAALLNGGFQVGPVLPASPDARAAAARADGPASPSAARFDSDKLLQYEAALQQHAIAPGDYNTGEENEAPVDVLEAVPNVYLSYSPGHPGPAAGQSSRIADDSARAKDKAKSKSKAKSKAKVKAKSKAKAKSTPEEEYPESRGFVVSQRRR</sequence>
<dbReference type="EMBL" id="GL349466">
    <property type="protein sequence ID" value="KNC51342.1"/>
    <property type="molecule type" value="Genomic_DNA"/>
</dbReference>
<dbReference type="InterPro" id="IPR036961">
    <property type="entry name" value="Kinesin_motor_dom_sf"/>
</dbReference>
<dbReference type="RefSeq" id="XP_013756262.1">
    <property type="nucleotide sequence ID" value="XM_013900808.1"/>
</dbReference>
<feature type="domain" description="Kinesin motor" evidence="13">
    <location>
        <begin position="12"/>
        <end position="349"/>
    </location>
</feature>
<dbReference type="InterPro" id="IPR019821">
    <property type="entry name" value="Kinesin_motor_CS"/>
</dbReference>
<evidence type="ECO:0000256" key="9">
    <source>
        <dbReference type="PROSITE-ProRule" id="PRU00283"/>
    </source>
</evidence>
<dbReference type="GO" id="GO:0003777">
    <property type="term" value="F:microtubule motor activity"/>
    <property type="evidence" value="ECO:0007669"/>
    <property type="project" value="InterPro"/>
</dbReference>
<dbReference type="GO" id="GO:0007018">
    <property type="term" value="P:microtubule-based movement"/>
    <property type="evidence" value="ECO:0007669"/>
    <property type="project" value="InterPro"/>
</dbReference>
<keyword evidence="15" id="KW-1185">Reference proteome</keyword>
<evidence type="ECO:0000256" key="2">
    <source>
        <dbReference type="ARBA" id="ARBA00022490"/>
    </source>
</evidence>
<evidence type="ECO:0000256" key="8">
    <source>
        <dbReference type="ARBA" id="ARBA00023212"/>
    </source>
</evidence>
<dbReference type="PRINTS" id="PR00380">
    <property type="entry name" value="KINESINHEAVY"/>
</dbReference>
<evidence type="ECO:0000256" key="4">
    <source>
        <dbReference type="ARBA" id="ARBA00022741"/>
    </source>
</evidence>
<dbReference type="OMA" id="NMRKHIE"/>
<dbReference type="GO" id="GO:0005524">
    <property type="term" value="F:ATP binding"/>
    <property type="evidence" value="ECO:0007669"/>
    <property type="project" value="UniProtKB-UniRule"/>
</dbReference>
<keyword evidence="7 9" id="KW-0505">Motor protein</keyword>
<comment type="subcellular location">
    <subcellularLocation>
        <location evidence="1">Cytoplasm</location>
        <location evidence="1">Cytoskeleton</location>
    </subcellularLocation>
</comment>
<name>A0A0L0DG77_THETB</name>
<dbReference type="SMART" id="SM00129">
    <property type="entry name" value="KISc"/>
    <property type="match status" value="1"/>
</dbReference>
<reference evidence="14 15" key="1">
    <citation type="submission" date="2010-05" db="EMBL/GenBank/DDBJ databases">
        <title>The Genome Sequence of Thecamonas trahens ATCC 50062.</title>
        <authorList>
            <consortium name="The Broad Institute Genome Sequencing Platform"/>
            <person name="Russ C."/>
            <person name="Cuomo C."/>
            <person name="Shea T."/>
            <person name="Young S.K."/>
            <person name="Zeng Q."/>
            <person name="Koehrsen M."/>
            <person name="Haas B."/>
            <person name="Borodovsky M."/>
            <person name="Guigo R."/>
            <person name="Alvarado L."/>
            <person name="Berlin A."/>
            <person name="Bochicchio J."/>
            <person name="Borenstein D."/>
            <person name="Chapman S."/>
            <person name="Chen Z."/>
            <person name="Freedman E."/>
            <person name="Gellesch M."/>
            <person name="Goldberg J."/>
            <person name="Griggs A."/>
            <person name="Gujja S."/>
            <person name="Heilman E."/>
            <person name="Heiman D."/>
            <person name="Hepburn T."/>
            <person name="Howarth C."/>
            <person name="Jen D."/>
            <person name="Larson L."/>
            <person name="Mehta T."/>
            <person name="Park D."/>
            <person name="Pearson M."/>
            <person name="Roberts A."/>
            <person name="Saif S."/>
            <person name="Shenoy N."/>
            <person name="Sisk P."/>
            <person name="Stolte C."/>
            <person name="Sykes S."/>
            <person name="Thomson T."/>
            <person name="Walk T."/>
            <person name="White J."/>
            <person name="Yandava C."/>
            <person name="Burger G."/>
            <person name="Gray M.W."/>
            <person name="Holland P.W.H."/>
            <person name="King N."/>
            <person name="Lang F.B.F."/>
            <person name="Roger A.J."/>
            <person name="Ruiz-Trillo I."/>
            <person name="Lander E."/>
            <person name="Nusbaum C."/>
        </authorList>
    </citation>
    <scope>NUCLEOTIDE SEQUENCE [LARGE SCALE GENOMIC DNA]</scope>
    <source>
        <strain evidence="14 15">ATCC 50062</strain>
    </source>
</reference>
<dbReference type="SUPFAM" id="SSF52540">
    <property type="entry name" value="P-loop containing nucleoside triphosphate hydrolases"/>
    <property type="match status" value="1"/>
</dbReference>
<evidence type="ECO:0000256" key="10">
    <source>
        <dbReference type="RuleBase" id="RU000394"/>
    </source>
</evidence>
<dbReference type="InterPro" id="IPR027417">
    <property type="entry name" value="P-loop_NTPase"/>
</dbReference>
<feature type="coiled-coil region" evidence="11">
    <location>
        <begin position="409"/>
        <end position="528"/>
    </location>
</feature>
<dbReference type="eggNOG" id="KOG4280">
    <property type="taxonomic scope" value="Eukaryota"/>
</dbReference>
<protein>
    <recommendedName>
        <fullName evidence="10">Kinesin-like protein</fullName>
    </recommendedName>
</protein>
<evidence type="ECO:0000256" key="3">
    <source>
        <dbReference type="ARBA" id="ARBA00022701"/>
    </source>
</evidence>
<dbReference type="PANTHER" id="PTHR47969:SF21">
    <property type="entry name" value="KINESIN-LIKE PROTEIN"/>
    <property type="match status" value="1"/>
</dbReference>
<feature type="compositionally biased region" description="Basic residues" evidence="12">
    <location>
        <begin position="732"/>
        <end position="750"/>
    </location>
</feature>
<evidence type="ECO:0000256" key="5">
    <source>
        <dbReference type="ARBA" id="ARBA00022840"/>
    </source>
</evidence>
<feature type="region of interest" description="Disordered" evidence="12">
    <location>
        <begin position="705"/>
        <end position="771"/>
    </location>
</feature>
<evidence type="ECO:0000256" key="1">
    <source>
        <dbReference type="ARBA" id="ARBA00004245"/>
    </source>
</evidence>
<dbReference type="Gene3D" id="3.40.850.10">
    <property type="entry name" value="Kinesin motor domain"/>
    <property type="match status" value="1"/>
</dbReference>
<organism evidence="14 15">
    <name type="scientific">Thecamonas trahens ATCC 50062</name>
    <dbReference type="NCBI Taxonomy" id="461836"/>
    <lineage>
        <taxon>Eukaryota</taxon>
        <taxon>Apusozoa</taxon>
        <taxon>Apusomonadida</taxon>
        <taxon>Apusomonadidae</taxon>
        <taxon>Thecamonas</taxon>
    </lineage>
</organism>
<dbReference type="GeneID" id="25566289"/>
<dbReference type="PROSITE" id="PS00411">
    <property type="entry name" value="KINESIN_MOTOR_1"/>
    <property type="match status" value="1"/>
</dbReference>
<dbReference type="Proteomes" id="UP000054408">
    <property type="component" value="Unassembled WGS sequence"/>
</dbReference>
<gene>
    <name evidence="14" type="ORF">AMSG_07357</name>
</gene>
<keyword evidence="3 10" id="KW-0493">Microtubule</keyword>
<evidence type="ECO:0000256" key="11">
    <source>
        <dbReference type="SAM" id="Coils"/>
    </source>
</evidence>
<dbReference type="STRING" id="461836.A0A0L0DG77"/>
<dbReference type="InterPro" id="IPR027640">
    <property type="entry name" value="Kinesin-like_fam"/>
</dbReference>
<evidence type="ECO:0000256" key="12">
    <source>
        <dbReference type="SAM" id="MobiDB-lite"/>
    </source>
</evidence>
<proteinExistence type="inferred from homology"/>
<keyword evidence="5 9" id="KW-0067">ATP-binding</keyword>
<evidence type="ECO:0000256" key="6">
    <source>
        <dbReference type="ARBA" id="ARBA00023054"/>
    </source>
</evidence>
<evidence type="ECO:0000259" key="13">
    <source>
        <dbReference type="PROSITE" id="PS50067"/>
    </source>
</evidence>
<dbReference type="AlphaFoldDB" id="A0A0L0DG77"/>
<evidence type="ECO:0000256" key="7">
    <source>
        <dbReference type="ARBA" id="ARBA00023175"/>
    </source>
</evidence>
<evidence type="ECO:0000313" key="14">
    <source>
        <dbReference type="EMBL" id="KNC51342.1"/>
    </source>
</evidence>
<keyword evidence="4 9" id="KW-0547">Nucleotide-binding</keyword>
<dbReference type="InterPro" id="IPR001752">
    <property type="entry name" value="Kinesin_motor_dom"/>
</dbReference>
<keyword evidence="6 11" id="KW-0175">Coiled coil</keyword>
<dbReference type="Pfam" id="PF00225">
    <property type="entry name" value="Kinesin"/>
    <property type="match status" value="1"/>
</dbReference>
<keyword evidence="2" id="KW-0963">Cytoplasm</keyword>
<dbReference type="GO" id="GO:0005874">
    <property type="term" value="C:microtubule"/>
    <property type="evidence" value="ECO:0007669"/>
    <property type="project" value="UniProtKB-KW"/>
</dbReference>
<feature type="compositionally biased region" description="Basic and acidic residues" evidence="12">
    <location>
        <begin position="719"/>
        <end position="731"/>
    </location>
</feature>
<accession>A0A0L0DG77</accession>
<keyword evidence="8" id="KW-0206">Cytoskeleton</keyword>
<dbReference type="OrthoDB" id="3176171at2759"/>
<dbReference type="FunFam" id="3.40.850.10:FF:000029">
    <property type="entry name" value="Kinesin-like protein KIF17"/>
    <property type="match status" value="1"/>
</dbReference>
<dbReference type="GO" id="GO:0008017">
    <property type="term" value="F:microtubule binding"/>
    <property type="evidence" value="ECO:0007669"/>
    <property type="project" value="InterPro"/>
</dbReference>
<feature type="binding site" evidence="9">
    <location>
        <begin position="97"/>
        <end position="104"/>
    </location>
    <ligand>
        <name>ATP</name>
        <dbReference type="ChEBI" id="CHEBI:30616"/>
    </ligand>
</feature>
<comment type="similarity">
    <text evidence="9 10">Belongs to the TRAFAC class myosin-kinesin ATPase superfamily. Kinesin family.</text>
</comment>
<evidence type="ECO:0000313" key="15">
    <source>
        <dbReference type="Proteomes" id="UP000054408"/>
    </source>
</evidence>
<dbReference type="PANTHER" id="PTHR47969">
    <property type="entry name" value="CHROMOSOME-ASSOCIATED KINESIN KIF4A-RELATED"/>
    <property type="match status" value="1"/>
</dbReference>